<dbReference type="Proteomes" id="UP001139347">
    <property type="component" value="Unassembled WGS sequence"/>
</dbReference>
<dbReference type="InterPro" id="IPR022742">
    <property type="entry name" value="Hydrolase_4"/>
</dbReference>
<protein>
    <submittedName>
        <fullName evidence="2">Alpha/beta hydrolase</fullName>
    </submittedName>
</protein>
<name>A0A9X1WTG5_9BACL</name>
<organism evidence="2 3">
    <name type="scientific">Paenibacillus mangrovi</name>
    <dbReference type="NCBI Taxonomy" id="2931978"/>
    <lineage>
        <taxon>Bacteria</taxon>
        <taxon>Bacillati</taxon>
        <taxon>Bacillota</taxon>
        <taxon>Bacilli</taxon>
        <taxon>Bacillales</taxon>
        <taxon>Paenibacillaceae</taxon>
        <taxon>Paenibacillus</taxon>
    </lineage>
</organism>
<dbReference type="PANTHER" id="PTHR11614">
    <property type="entry name" value="PHOSPHOLIPASE-RELATED"/>
    <property type="match status" value="1"/>
</dbReference>
<evidence type="ECO:0000313" key="3">
    <source>
        <dbReference type="Proteomes" id="UP001139347"/>
    </source>
</evidence>
<dbReference type="InterPro" id="IPR029058">
    <property type="entry name" value="AB_hydrolase_fold"/>
</dbReference>
<comment type="caution">
    <text evidence="2">The sequence shown here is derived from an EMBL/GenBank/DDBJ whole genome shotgun (WGS) entry which is preliminary data.</text>
</comment>
<gene>
    <name evidence="2" type="ORF">MUG84_16275</name>
</gene>
<dbReference type="AlphaFoldDB" id="A0A9X1WTG5"/>
<accession>A0A9X1WTG5</accession>
<proteinExistence type="predicted"/>
<evidence type="ECO:0000259" key="1">
    <source>
        <dbReference type="Pfam" id="PF12146"/>
    </source>
</evidence>
<keyword evidence="2" id="KW-0378">Hydrolase</keyword>
<dbReference type="Gene3D" id="3.40.50.1820">
    <property type="entry name" value="alpha/beta hydrolase"/>
    <property type="match status" value="1"/>
</dbReference>
<dbReference type="RefSeq" id="WP_244726890.1">
    <property type="nucleotide sequence ID" value="NZ_JALIRP010000006.1"/>
</dbReference>
<keyword evidence="3" id="KW-1185">Reference proteome</keyword>
<dbReference type="GO" id="GO:0016787">
    <property type="term" value="F:hydrolase activity"/>
    <property type="evidence" value="ECO:0007669"/>
    <property type="project" value="UniProtKB-KW"/>
</dbReference>
<dbReference type="SUPFAM" id="SSF53474">
    <property type="entry name" value="alpha/beta-Hydrolases"/>
    <property type="match status" value="1"/>
</dbReference>
<dbReference type="Pfam" id="PF12146">
    <property type="entry name" value="Hydrolase_4"/>
    <property type="match status" value="1"/>
</dbReference>
<evidence type="ECO:0000313" key="2">
    <source>
        <dbReference type="EMBL" id="MCJ8013288.1"/>
    </source>
</evidence>
<reference evidence="2" key="1">
    <citation type="submission" date="2022-04" db="EMBL/GenBank/DDBJ databases">
        <title>Paenibacillus mangrovi sp. nov., a novel endophytic bacterium isolated from bark of Kandelia candel.</title>
        <authorList>
            <person name="Tuo L."/>
        </authorList>
    </citation>
    <scope>NUCLEOTIDE SEQUENCE</scope>
    <source>
        <strain evidence="2">KQZ6P-2</strain>
    </source>
</reference>
<feature type="domain" description="Serine aminopeptidase S33" evidence="1">
    <location>
        <begin position="31"/>
        <end position="293"/>
    </location>
</feature>
<sequence>MVLLEQTFTMTDPYGTKIHVYEWLPEQGTTVKAVLLIAHGMCETAERYARFASALTGEGYAVYAPDQRGHGMTAGSVEHLGDVGENGFQLMVQDLVQLGKSLKGSHPGIPLFLMGHSMGSFLVQKVIMTQSEDFDGFILSGSNGPRGMLQAGRVLASIQRSIQGSTHRSLMMNTIVFGGFNRAFSPPRTPFDWLSRDPDEVDRYIEDPFCGAICTTSFFRGFFGLLQDIQQPVGYAGIPKHKPIYLFSGEQDPVGLNGKGVERLVAIYRKVGVTDVEYRLYPEGRHEMLNETNRDEVTADVLDWLERHVSTKA</sequence>
<dbReference type="EMBL" id="JALIRP010000006">
    <property type="protein sequence ID" value="MCJ8013288.1"/>
    <property type="molecule type" value="Genomic_DNA"/>
</dbReference>
<dbReference type="InterPro" id="IPR051044">
    <property type="entry name" value="MAG_DAG_Lipase"/>
</dbReference>